<sequence>MAKISASVVVPVHNGSKTIEACLKSILGQKTGYPYEVIVVDDGSTDSTAEIVNKFKSVKLVSQRQQGPAVARNNGAKNAKNSIVVFVDSDCIANSNWLQEMLKPLEKESIAGVQGRYKSLQKELVARLIQLEIEQRHDKMAERKFIDFMGSFSAAYRKRVFMEMKGFDTSFPMASGEDTDLSFRIAKKGYKLFFSPKAIVAHLHPTSFRKYLKVKFYRAFWRIKVYGKHREKVAKDSYTSQTVKVQIALVFLLALSLAAGIAIPLGFYAAALFAALLFLSGVPFAAWAFKRDKAVGTAAPFVIMARSIVFSAGLVLGTLNQLRSR</sequence>
<dbReference type="Gene3D" id="3.90.550.10">
    <property type="entry name" value="Spore Coat Polysaccharide Biosynthesis Protein SpsA, Chain A"/>
    <property type="match status" value="1"/>
</dbReference>
<dbReference type="AlphaFoldDB" id="A0A938YUE0"/>
<keyword evidence="1" id="KW-0328">Glycosyltransferase</keyword>
<evidence type="ECO:0000313" key="6">
    <source>
        <dbReference type="Proteomes" id="UP000809243"/>
    </source>
</evidence>
<dbReference type="EMBL" id="JAFGDB010000076">
    <property type="protein sequence ID" value="MBN2067701.1"/>
    <property type="molecule type" value="Genomic_DNA"/>
</dbReference>
<dbReference type="Pfam" id="PF00535">
    <property type="entry name" value="Glycos_transf_2"/>
    <property type="match status" value="1"/>
</dbReference>
<accession>A0A938YUE0</accession>
<protein>
    <submittedName>
        <fullName evidence="5">Glycosyltransferase</fullName>
    </submittedName>
</protein>
<dbReference type="InterPro" id="IPR029044">
    <property type="entry name" value="Nucleotide-diphossugar_trans"/>
</dbReference>
<reference evidence="5" key="1">
    <citation type="submission" date="2021-01" db="EMBL/GenBank/DDBJ databases">
        <title>Active Sulfur Cycling in an Early Earth Analoge.</title>
        <authorList>
            <person name="Hahn C.R."/>
            <person name="Youssef N.H."/>
            <person name="Elshahed M."/>
        </authorList>
    </citation>
    <scope>NUCLEOTIDE SEQUENCE</scope>
    <source>
        <strain evidence="5">Zod_Metabat.1151</strain>
    </source>
</reference>
<dbReference type="PANTHER" id="PTHR43630:SF1">
    <property type="entry name" value="POLY-BETA-1,6-N-ACETYL-D-GLUCOSAMINE SYNTHASE"/>
    <property type="match status" value="1"/>
</dbReference>
<proteinExistence type="predicted"/>
<keyword evidence="2" id="KW-0808">Transferase</keyword>
<keyword evidence="3" id="KW-0812">Transmembrane</keyword>
<evidence type="ECO:0000313" key="5">
    <source>
        <dbReference type="EMBL" id="MBN2067701.1"/>
    </source>
</evidence>
<evidence type="ECO:0000256" key="1">
    <source>
        <dbReference type="ARBA" id="ARBA00022676"/>
    </source>
</evidence>
<dbReference type="InterPro" id="IPR001173">
    <property type="entry name" value="Glyco_trans_2-like"/>
</dbReference>
<feature type="transmembrane region" description="Helical" evidence="3">
    <location>
        <begin position="245"/>
        <end position="263"/>
    </location>
</feature>
<dbReference type="SUPFAM" id="SSF53448">
    <property type="entry name" value="Nucleotide-diphospho-sugar transferases"/>
    <property type="match status" value="1"/>
</dbReference>
<evidence type="ECO:0000256" key="2">
    <source>
        <dbReference type="ARBA" id="ARBA00022679"/>
    </source>
</evidence>
<dbReference type="PANTHER" id="PTHR43630">
    <property type="entry name" value="POLY-BETA-1,6-N-ACETYL-D-GLUCOSAMINE SYNTHASE"/>
    <property type="match status" value="1"/>
</dbReference>
<gene>
    <name evidence="5" type="ORF">JW744_04495</name>
</gene>
<feature type="transmembrane region" description="Helical" evidence="3">
    <location>
        <begin position="301"/>
        <end position="319"/>
    </location>
</feature>
<dbReference type="GO" id="GO:0016757">
    <property type="term" value="F:glycosyltransferase activity"/>
    <property type="evidence" value="ECO:0007669"/>
    <property type="project" value="UniProtKB-KW"/>
</dbReference>
<dbReference type="Proteomes" id="UP000809243">
    <property type="component" value="Unassembled WGS sequence"/>
</dbReference>
<keyword evidence="3" id="KW-0472">Membrane</keyword>
<evidence type="ECO:0000259" key="4">
    <source>
        <dbReference type="Pfam" id="PF00535"/>
    </source>
</evidence>
<evidence type="ECO:0000256" key="3">
    <source>
        <dbReference type="SAM" id="Phobius"/>
    </source>
</evidence>
<organism evidence="5 6">
    <name type="scientific">Candidatus Iainarchaeum sp</name>
    <dbReference type="NCBI Taxonomy" id="3101447"/>
    <lineage>
        <taxon>Archaea</taxon>
        <taxon>Candidatus Iainarchaeota</taxon>
        <taxon>Candidatus Iainarchaeia</taxon>
        <taxon>Candidatus Iainarchaeales</taxon>
        <taxon>Candidatus Iainarchaeaceae</taxon>
        <taxon>Candidatus Iainarchaeum</taxon>
    </lineage>
</organism>
<keyword evidence="3" id="KW-1133">Transmembrane helix</keyword>
<comment type="caution">
    <text evidence="5">The sequence shown here is derived from an EMBL/GenBank/DDBJ whole genome shotgun (WGS) entry which is preliminary data.</text>
</comment>
<feature type="domain" description="Glycosyltransferase 2-like" evidence="4">
    <location>
        <begin position="7"/>
        <end position="163"/>
    </location>
</feature>
<name>A0A938YUE0_9ARCH</name>